<organism evidence="1 2">
    <name type="scientific">Oryza meyeriana var. granulata</name>
    <dbReference type="NCBI Taxonomy" id="110450"/>
    <lineage>
        <taxon>Eukaryota</taxon>
        <taxon>Viridiplantae</taxon>
        <taxon>Streptophyta</taxon>
        <taxon>Embryophyta</taxon>
        <taxon>Tracheophyta</taxon>
        <taxon>Spermatophyta</taxon>
        <taxon>Magnoliopsida</taxon>
        <taxon>Liliopsida</taxon>
        <taxon>Poales</taxon>
        <taxon>Poaceae</taxon>
        <taxon>BOP clade</taxon>
        <taxon>Oryzoideae</taxon>
        <taxon>Oryzeae</taxon>
        <taxon>Oryzinae</taxon>
        <taxon>Oryza</taxon>
        <taxon>Oryza meyeriana</taxon>
    </lineage>
</organism>
<gene>
    <name evidence="1" type="ORF">E2562_013583</name>
</gene>
<dbReference type="AlphaFoldDB" id="A0A6G1C681"/>
<proteinExistence type="predicted"/>
<dbReference type="OrthoDB" id="4062651at2759"/>
<dbReference type="EMBL" id="SPHZ02000010">
    <property type="protein sequence ID" value="KAF0895487.1"/>
    <property type="molecule type" value="Genomic_DNA"/>
</dbReference>
<evidence type="ECO:0000313" key="2">
    <source>
        <dbReference type="Proteomes" id="UP000479710"/>
    </source>
</evidence>
<evidence type="ECO:0000313" key="1">
    <source>
        <dbReference type="EMBL" id="KAF0895487.1"/>
    </source>
</evidence>
<dbReference type="PANTHER" id="PTHR46863">
    <property type="entry name" value="OS09G0572100 PROTEIN"/>
    <property type="match status" value="1"/>
</dbReference>
<dbReference type="Proteomes" id="UP000479710">
    <property type="component" value="Unassembled WGS sequence"/>
</dbReference>
<comment type="caution">
    <text evidence="1">The sequence shown here is derived from an EMBL/GenBank/DDBJ whole genome shotgun (WGS) entry which is preliminary data.</text>
</comment>
<reference evidence="1 2" key="1">
    <citation type="submission" date="2019-11" db="EMBL/GenBank/DDBJ databases">
        <title>Whole genome sequence of Oryza granulata.</title>
        <authorList>
            <person name="Li W."/>
        </authorList>
    </citation>
    <scope>NUCLEOTIDE SEQUENCE [LARGE SCALE GENOMIC DNA]</scope>
    <source>
        <strain evidence="2">cv. Menghai</strain>
        <tissue evidence="1">Leaf</tissue>
    </source>
</reference>
<dbReference type="PANTHER" id="PTHR46863:SF6">
    <property type="entry name" value="OS09G0572100 PROTEIN"/>
    <property type="match status" value="1"/>
</dbReference>
<protein>
    <submittedName>
        <fullName evidence="1">Uncharacterized protein</fullName>
    </submittedName>
</protein>
<keyword evidence="2" id="KW-1185">Reference proteome</keyword>
<accession>A0A6G1C681</accession>
<sequence>MDDEEEEASREADTVLLRVSVVVETAAAVRASGRVRSWVDRRLGDSFPQAVAERLLEVGLRCAAEEQPPDMTWVVGKVSKAYLESRAWEQTLRPPPDLSVSLVPR</sequence>
<name>A0A6G1C681_9ORYZ</name>